<name>A0A1H9LT17_9BACI</name>
<keyword evidence="12" id="KW-1185">Reference proteome</keyword>
<dbReference type="EMBL" id="FOGL01000001">
    <property type="protein sequence ID" value="SER14458.1"/>
    <property type="molecule type" value="Genomic_DNA"/>
</dbReference>
<dbReference type="InterPro" id="IPR001967">
    <property type="entry name" value="Peptidase_S11_N"/>
</dbReference>
<dbReference type="GO" id="GO:0009252">
    <property type="term" value="P:peptidoglycan biosynthetic process"/>
    <property type="evidence" value="ECO:0007669"/>
    <property type="project" value="UniProtKB-KW"/>
</dbReference>
<dbReference type="PANTHER" id="PTHR21581">
    <property type="entry name" value="D-ALANYL-D-ALANINE CARBOXYPEPTIDASE"/>
    <property type="match status" value="1"/>
</dbReference>
<keyword evidence="2" id="KW-0732">Signal</keyword>
<feature type="active site" description="Acyl-ester intermediate" evidence="7">
    <location>
        <position position="56"/>
    </location>
</feature>
<gene>
    <name evidence="11" type="ORF">SAMN04487944_101387</name>
</gene>
<evidence type="ECO:0000256" key="3">
    <source>
        <dbReference type="ARBA" id="ARBA00022801"/>
    </source>
</evidence>
<sequence length="369" mass="41108">MRKVIIIPVLLFTLVFSALEVKADVNVSADSAILIDQSTGRVLFEKNADEKSLIASITKIMTAIVAIESGDLSDNVKISNHAIGTEGSSIYLTKDDQFTLEELIYGLMLRSGNDAAVAISEQVGGSEEGFVHLMNEKASWIGMTNTHFDNPHGLDSDTHYSTAYDMALLMSYAMENDTFAKISGTTSFKADGRDYAWANKNKLLTSLYDYCNGGKTGYTKAAGRTLVTSAEKNGHTLIAVTLNGPNDWNDHIQMYEWGFKTFAQTEIQSKGIFPFEKKAGEVIHGEINRDVYYPLREGEFEHIETKTFLTENDPSIDSHFAKKVYYLNDEKIAETSIYRVSDTEKEEDHYNFWSGMLSAISHLFGDHDG</sequence>
<dbReference type="STRING" id="531814.SAMN04487944_101387"/>
<feature type="active site" evidence="7">
    <location>
        <position position="111"/>
    </location>
</feature>
<comment type="similarity">
    <text evidence="1 9">Belongs to the peptidase S11 family.</text>
</comment>
<dbReference type="Proteomes" id="UP000199687">
    <property type="component" value="Unassembled WGS sequence"/>
</dbReference>
<dbReference type="GO" id="GO:0009002">
    <property type="term" value="F:serine-type D-Ala-D-Ala carboxypeptidase activity"/>
    <property type="evidence" value="ECO:0007669"/>
    <property type="project" value="InterPro"/>
</dbReference>
<dbReference type="GO" id="GO:0006508">
    <property type="term" value="P:proteolysis"/>
    <property type="evidence" value="ECO:0007669"/>
    <property type="project" value="InterPro"/>
</dbReference>
<protein>
    <submittedName>
        <fullName evidence="11">D-alanyl-D-alanine carboxypeptidase</fullName>
    </submittedName>
</protein>
<evidence type="ECO:0000313" key="12">
    <source>
        <dbReference type="Proteomes" id="UP000199687"/>
    </source>
</evidence>
<dbReference type="SUPFAM" id="SSF56601">
    <property type="entry name" value="beta-lactamase/transpeptidase-like"/>
    <property type="match status" value="1"/>
</dbReference>
<evidence type="ECO:0000256" key="7">
    <source>
        <dbReference type="PIRSR" id="PIRSR618044-1"/>
    </source>
</evidence>
<dbReference type="GO" id="GO:0071555">
    <property type="term" value="P:cell wall organization"/>
    <property type="evidence" value="ECO:0007669"/>
    <property type="project" value="UniProtKB-KW"/>
</dbReference>
<keyword evidence="11" id="KW-0645">Protease</keyword>
<evidence type="ECO:0000256" key="8">
    <source>
        <dbReference type="PIRSR" id="PIRSR618044-2"/>
    </source>
</evidence>
<feature type="binding site" evidence="8">
    <location>
        <position position="215"/>
    </location>
    <ligand>
        <name>substrate</name>
    </ligand>
</feature>
<evidence type="ECO:0000259" key="10">
    <source>
        <dbReference type="Pfam" id="PF00768"/>
    </source>
</evidence>
<keyword evidence="6" id="KW-0961">Cell wall biogenesis/degradation</keyword>
<dbReference type="InterPro" id="IPR018044">
    <property type="entry name" value="Peptidase_S11"/>
</dbReference>
<evidence type="ECO:0000313" key="11">
    <source>
        <dbReference type="EMBL" id="SER14458.1"/>
    </source>
</evidence>
<dbReference type="Gene3D" id="3.40.710.10">
    <property type="entry name" value="DD-peptidase/beta-lactamase superfamily"/>
    <property type="match status" value="1"/>
</dbReference>
<keyword evidence="3" id="KW-0378">Hydrolase</keyword>
<accession>A0A1H9LT17</accession>
<evidence type="ECO:0000256" key="2">
    <source>
        <dbReference type="ARBA" id="ARBA00022729"/>
    </source>
</evidence>
<dbReference type="PANTHER" id="PTHR21581:SF33">
    <property type="entry name" value="D-ALANYL-D-ALANINE CARBOXYPEPTIDASE DACB"/>
    <property type="match status" value="1"/>
</dbReference>
<dbReference type="Pfam" id="PF00768">
    <property type="entry name" value="Peptidase_S11"/>
    <property type="match status" value="1"/>
</dbReference>
<reference evidence="11 12" key="1">
    <citation type="submission" date="2016-10" db="EMBL/GenBank/DDBJ databases">
        <authorList>
            <person name="de Groot N.N."/>
        </authorList>
    </citation>
    <scope>NUCLEOTIDE SEQUENCE [LARGE SCALE GENOMIC DNA]</scope>
    <source>
        <strain evidence="11 12">CGMCC 1.7727</strain>
    </source>
</reference>
<organism evidence="11 12">
    <name type="scientific">Gracilibacillus ureilyticus</name>
    <dbReference type="NCBI Taxonomy" id="531814"/>
    <lineage>
        <taxon>Bacteria</taxon>
        <taxon>Bacillati</taxon>
        <taxon>Bacillota</taxon>
        <taxon>Bacilli</taxon>
        <taxon>Bacillales</taxon>
        <taxon>Bacillaceae</taxon>
        <taxon>Gracilibacillus</taxon>
    </lineage>
</organism>
<evidence type="ECO:0000256" key="1">
    <source>
        <dbReference type="ARBA" id="ARBA00007164"/>
    </source>
</evidence>
<dbReference type="PRINTS" id="PR00725">
    <property type="entry name" value="DADACBPTASE1"/>
</dbReference>
<dbReference type="InterPro" id="IPR012338">
    <property type="entry name" value="Beta-lactam/transpept-like"/>
</dbReference>
<keyword evidence="4" id="KW-0133">Cell shape</keyword>
<keyword evidence="5" id="KW-0573">Peptidoglycan synthesis</keyword>
<dbReference type="AlphaFoldDB" id="A0A1H9LT17"/>
<feature type="active site" description="Proton acceptor" evidence="7">
    <location>
        <position position="59"/>
    </location>
</feature>
<evidence type="ECO:0000256" key="9">
    <source>
        <dbReference type="RuleBase" id="RU004016"/>
    </source>
</evidence>
<evidence type="ECO:0000256" key="5">
    <source>
        <dbReference type="ARBA" id="ARBA00022984"/>
    </source>
</evidence>
<proteinExistence type="inferred from homology"/>
<feature type="domain" description="Peptidase S11 D-alanyl-D-alanine carboxypeptidase A N-terminal" evidence="10">
    <location>
        <begin position="23"/>
        <end position="245"/>
    </location>
</feature>
<dbReference type="OrthoDB" id="9791132at2"/>
<keyword evidence="11" id="KW-0121">Carboxypeptidase</keyword>
<dbReference type="GO" id="GO:0008360">
    <property type="term" value="P:regulation of cell shape"/>
    <property type="evidence" value="ECO:0007669"/>
    <property type="project" value="UniProtKB-KW"/>
</dbReference>
<evidence type="ECO:0000256" key="4">
    <source>
        <dbReference type="ARBA" id="ARBA00022960"/>
    </source>
</evidence>
<evidence type="ECO:0000256" key="6">
    <source>
        <dbReference type="ARBA" id="ARBA00023316"/>
    </source>
</evidence>